<evidence type="ECO:0000313" key="2">
    <source>
        <dbReference type="Proteomes" id="UP001469553"/>
    </source>
</evidence>
<organism evidence="1 2">
    <name type="scientific">Ameca splendens</name>
    <dbReference type="NCBI Taxonomy" id="208324"/>
    <lineage>
        <taxon>Eukaryota</taxon>
        <taxon>Metazoa</taxon>
        <taxon>Chordata</taxon>
        <taxon>Craniata</taxon>
        <taxon>Vertebrata</taxon>
        <taxon>Euteleostomi</taxon>
        <taxon>Actinopterygii</taxon>
        <taxon>Neopterygii</taxon>
        <taxon>Teleostei</taxon>
        <taxon>Neoteleostei</taxon>
        <taxon>Acanthomorphata</taxon>
        <taxon>Ovalentaria</taxon>
        <taxon>Atherinomorphae</taxon>
        <taxon>Cyprinodontiformes</taxon>
        <taxon>Goodeidae</taxon>
        <taxon>Ameca</taxon>
    </lineage>
</organism>
<sequence length="134" mass="15064">MANIKASPAILEQQGCGWRSSPMNSASYMGQTPAACRLDAHYQFMEHLKTHSLSVNSIFSLSFKRAHFFSLNFDNSNFRSMTSFESHAGKRSHVFEASRPLHLFDQQLGCELCRSESGSEAPWGLPFMPATSRR</sequence>
<dbReference type="EMBL" id="JAHRIP010058186">
    <property type="protein sequence ID" value="MEQ2303824.1"/>
    <property type="molecule type" value="Genomic_DNA"/>
</dbReference>
<dbReference type="Proteomes" id="UP001469553">
    <property type="component" value="Unassembled WGS sequence"/>
</dbReference>
<evidence type="ECO:0000313" key="1">
    <source>
        <dbReference type="EMBL" id="MEQ2303824.1"/>
    </source>
</evidence>
<protein>
    <submittedName>
        <fullName evidence="1">Uncharacterized protein</fullName>
    </submittedName>
</protein>
<reference evidence="1 2" key="1">
    <citation type="submission" date="2021-06" db="EMBL/GenBank/DDBJ databases">
        <authorList>
            <person name="Palmer J.M."/>
        </authorList>
    </citation>
    <scope>NUCLEOTIDE SEQUENCE [LARGE SCALE GENOMIC DNA]</scope>
    <source>
        <strain evidence="1 2">AS_MEX2019</strain>
        <tissue evidence="1">Muscle</tissue>
    </source>
</reference>
<comment type="caution">
    <text evidence="1">The sequence shown here is derived from an EMBL/GenBank/DDBJ whole genome shotgun (WGS) entry which is preliminary data.</text>
</comment>
<keyword evidence="2" id="KW-1185">Reference proteome</keyword>
<proteinExistence type="predicted"/>
<accession>A0ABV0ZC73</accession>
<gene>
    <name evidence="1" type="ORF">AMECASPLE_020814</name>
</gene>
<name>A0ABV0ZC73_9TELE</name>